<dbReference type="InterPro" id="IPR013538">
    <property type="entry name" value="ASHA1/2-like_C"/>
</dbReference>
<dbReference type="AlphaFoldDB" id="A0A516X4C1"/>
<evidence type="ECO:0000256" key="1">
    <source>
        <dbReference type="ARBA" id="ARBA00006817"/>
    </source>
</evidence>
<evidence type="ECO:0000313" key="3">
    <source>
        <dbReference type="EMBL" id="QDQ97501.1"/>
    </source>
</evidence>
<protein>
    <recommendedName>
        <fullName evidence="2">Activator of Hsp90 ATPase homologue 1/2-like C-terminal domain-containing protein</fullName>
    </recommendedName>
</protein>
<dbReference type="RefSeq" id="WP_143908251.1">
    <property type="nucleotide sequence ID" value="NZ_CP041765.1"/>
</dbReference>
<dbReference type="EMBL" id="CP041765">
    <property type="protein sequence ID" value="QDQ97501.1"/>
    <property type="molecule type" value="Genomic_DNA"/>
</dbReference>
<dbReference type="OrthoDB" id="9803476at2"/>
<feature type="domain" description="Activator of Hsp90 ATPase homologue 1/2-like C-terminal" evidence="2">
    <location>
        <begin position="27"/>
        <end position="129"/>
    </location>
</feature>
<evidence type="ECO:0000259" key="2">
    <source>
        <dbReference type="Pfam" id="PF08327"/>
    </source>
</evidence>
<keyword evidence="4" id="KW-1185">Reference proteome</keyword>
<dbReference type="InterPro" id="IPR023393">
    <property type="entry name" value="START-like_dom_sf"/>
</dbReference>
<dbReference type="Gene3D" id="3.30.530.20">
    <property type="match status" value="1"/>
</dbReference>
<name>A0A516X4C1_9ACTN</name>
<dbReference type="KEGG" id="toy:FO059_09390"/>
<evidence type="ECO:0000313" key="4">
    <source>
        <dbReference type="Proteomes" id="UP000317344"/>
    </source>
</evidence>
<organism evidence="3 4">
    <name type="scientific">Tomitella fengzijianii</name>
    <dbReference type="NCBI Taxonomy" id="2597660"/>
    <lineage>
        <taxon>Bacteria</taxon>
        <taxon>Bacillati</taxon>
        <taxon>Actinomycetota</taxon>
        <taxon>Actinomycetes</taxon>
        <taxon>Mycobacteriales</taxon>
        <taxon>Tomitella</taxon>
    </lineage>
</organism>
<accession>A0A516X4C1</accession>
<dbReference type="Proteomes" id="UP000317344">
    <property type="component" value="Chromosome"/>
</dbReference>
<reference evidence="3 4" key="2">
    <citation type="submission" date="2019-07" db="EMBL/GenBank/DDBJ databases">
        <authorList>
            <person name="Huang Y."/>
        </authorList>
    </citation>
    <scope>NUCLEOTIDE SEQUENCE [LARGE SCALE GENOMIC DNA]</scope>
    <source>
        <strain evidence="3 4">HY188</strain>
    </source>
</reference>
<proteinExistence type="inferred from homology"/>
<sequence>MTRPRAYGTLTTVDGRPALRFELDVPYPVERVWRAVSVPAELEQFFPAAAPWTPVSGEEIDLGGPVLTVTEASPPHRLEWTFAGQPQSFALSDQGDGCRLVFTHVIDDLPAAQTATGWECYLSRLEPHLAGVHRTEAEAHEHWIEIHDLYAEKFGVDPEPGRAWAAANLGGGAG</sequence>
<dbReference type="SUPFAM" id="SSF55961">
    <property type="entry name" value="Bet v1-like"/>
    <property type="match status" value="1"/>
</dbReference>
<dbReference type="Pfam" id="PF08327">
    <property type="entry name" value="AHSA1"/>
    <property type="match status" value="1"/>
</dbReference>
<reference evidence="3 4" key="1">
    <citation type="submission" date="2019-07" db="EMBL/GenBank/DDBJ databases">
        <title>Tomitella cavernea sp. nov., an actinomycete isolated from soil.</title>
        <authorList>
            <person name="Cheng J."/>
        </authorList>
    </citation>
    <scope>NUCLEOTIDE SEQUENCE [LARGE SCALE GENOMIC DNA]</scope>
    <source>
        <strain evidence="3 4">HY188</strain>
    </source>
</reference>
<gene>
    <name evidence="3" type="ORF">FO059_09390</name>
</gene>
<comment type="similarity">
    <text evidence="1">Belongs to the AHA1 family.</text>
</comment>